<dbReference type="EMBL" id="CAADIZ010000050">
    <property type="protein sequence ID" value="VFS29235.1"/>
    <property type="molecule type" value="Genomic_DNA"/>
</dbReference>
<proteinExistence type="predicted"/>
<evidence type="ECO:0000313" key="3">
    <source>
        <dbReference type="EMBL" id="VFR89245.1"/>
    </source>
</evidence>
<dbReference type="EMBL" id="CAADHY010000015">
    <property type="protein sequence ID" value="VFR21000.1"/>
    <property type="molecule type" value="Genomic_DNA"/>
</dbReference>
<organism evidence="2">
    <name type="scientific">plant metagenome</name>
    <dbReference type="NCBI Taxonomy" id="1297885"/>
    <lineage>
        <taxon>unclassified sequences</taxon>
        <taxon>metagenomes</taxon>
        <taxon>organismal metagenomes</taxon>
    </lineage>
</organism>
<evidence type="ECO:0000313" key="1">
    <source>
        <dbReference type="EMBL" id="VFR21000.1"/>
    </source>
</evidence>
<evidence type="ECO:0000313" key="2">
    <source>
        <dbReference type="EMBL" id="VFR53287.1"/>
    </source>
</evidence>
<gene>
    <name evidence="1" type="ORF">AMP9_3856</name>
    <name evidence="2" type="ORF">BRI6_3924</name>
    <name evidence="3" type="ORF">BRI9_3984</name>
    <name evidence="4" type="ORF">IVO3_3983</name>
    <name evidence="5" type="ORF">RAN7_3915</name>
</gene>
<sequence>MGAGRCLAVLAAALIDQSILMLFAQQNGIEHTKSINCSTI</sequence>
<reference evidence="2" key="1">
    <citation type="submission" date="2019-03" db="EMBL/GenBank/DDBJ databases">
        <authorList>
            <person name="Danneels B."/>
        </authorList>
    </citation>
    <scope>NUCLEOTIDE SEQUENCE</scope>
</reference>
<dbReference type="EMBL" id="CAADIK010000071">
    <property type="protein sequence ID" value="VFR89245.1"/>
    <property type="molecule type" value="Genomic_DNA"/>
</dbReference>
<dbReference type="AlphaFoldDB" id="A0A484RV19"/>
<evidence type="ECO:0000313" key="5">
    <source>
        <dbReference type="EMBL" id="VFS29235.1"/>
    </source>
</evidence>
<dbReference type="EMBL" id="CAADIP010000054">
    <property type="protein sequence ID" value="VFR97904.1"/>
    <property type="molecule type" value="Genomic_DNA"/>
</dbReference>
<accession>A0A484RV19</accession>
<name>A0A484RV19_9ZZZZ</name>
<evidence type="ECO:0000313" key="4">
    <source>
        <dbReference type="EMBL" id="VFR97904.1"/>
    </source>
</evidence>
<protein>
    <submittedName>
        <fullName evidence="2">Uncharacterized protein</fullName>
    </submittedName>
</protein>
<dbReference type="EMBL" id="CAADII010000008">
    <property type="protein sequence ID" value="VFR53287.1"/>
    <property type="molecule type" value="Genomic_DNA"/>
</dbReference>